<keyword evidence="2" id="KW-1185">Reference proteome</keyword>
<name>A0A521E3X8_9RHOB</name>
<dbReference type="RefSeq" id="WP_142663552.1">
    <property type="nucleotide sequence ID" value="NZ_FXTK01000011.1"/>
</dbReference>
<dbReference type="AlphaFoldDB" id="A0A521E3X8"/>
<evidence type="ECO:0000313" key="2">
    <source>
        <dbReference type="Proteomes" id="UP000319014"/>
    </source>
</evidence>
<dbReference type="Proteomes" id="UP000319014">
    <property type="component" value="Unassembled WGS sequence"/>
</dbReference>
<evidence type="ECO:0000313" key="1">
    <source>
        <dbReference type="EMBL" id="SMO78555.1"/>
    </source>
</evidence>
<sequence>MAGIGEAKRAISAALKKMVESQHDDRPLDAVSIAQVYGETDDELEELRNYIVAEAARLGYRAPIAP</sequence>
<proteinExistence type="predicted"/>
<protein>
    <submittedName>
        <fullName evidence="1">Uncharacterized protein</fullName>
    </submittedName>
</protein>
<organism evidence="1 2">
    <name type="scientific">Paracoccus laeviglucosivorans</name>
    <dbReference type="NCBI Taxonomy" id="1197861"/>
    <lineage>
        <taxon>Bacteria</taxon>
        <taxon>Pseudomonadati</taxon>
        <taxon>Pseudomonadota</taxon>
        <taxon>Alphaproteobacteria</taxon>
        <taxon>Rhodobacterales</taxon>
        <taxon>Paracoccaceae</taxon>
        <taxon>Paracoccus</taxon>
    </lineage>
</organism>
<accession>A0A521E3X8</accession>
<dbReference type="EMBL" id="FXTK01000011">
    <property type="protein sequence ID" value="SMO78555.1"/>
    <property type="molecule type" value="Genomic_DNA"/>
</dbReference>
<gene>
    <name evidence="1" type="ORF">SAMN06265221_11132</name>
</gene>
<reference evidence="1 2" key="1">
    <citation type="submission" date="2017-05" db="EMBL/GenBank/DDBJ databases">
        <authorList>
            <person name="Varghese N."/>
            <person name="Submissions S."/>
        </authorList>
    </citation>
    <scope>NUCLEOTIDE SEQUENCE [LARGE SCALE GENOMIC DNA]</scope>
    <source>
        <strain evidence="1 2">DSM 100094</strain>
    </source>
</reference>